<reference evidence="8 9" key="1">
    <citation type="submission" date="2015-09" db="EMBL/GenBank/DDBJ databases">
        <authorList>
            <consortium name="Pathogen Informatics"/>
        </authorList>
    </citation>
    <scope>NUCLEOTIDE SEQUENCE [LARGE SCALE GENOMIC DNA]</scope>
    <source>
        <strain evidence="8 9">2789STDY5834855</strain>
    </source>
</reference>
<feature type="domain" description="Dockerin" evidence="7">
    <location>
        <begin position="269"/>
        <end position="331"/>
    </location>
</feature>
<dbReference type="InterPro" id="IPR036116">
    <property type="entry name" value="FN3_sf"/>
</dbReference>
<dbReference type="SUPFAM" id="SSF49265">
    <property type="entry name" value="Fibronectin type III"/>
    <property type="match status" value="2"/>
</dbReference>
<dbReference type="EC" id="3.2.1.35" evidence="8"/>
<dbReference type="GO" id="GO:0004415">
    <property type="term" value="F:hyalurononglucosaminidase activity"/>
    <property type="evidence" value="ECO:0007669"/>
    <property type="project" value="UniProtKB-EC"/>
</dbReference>
<dbReference type="OrthoDB" id="197688at2"/>
<feature type="domain" description="EF-hand" evidence="4">
    <location>
        <begin position="262"/>
        <end position="297"/>
    </location>
</feature>
<feature type="domain" description="EF-hand" evidence="4">
    <location>
        <begin position="301"/>
        <end position="325"/>
    </location>
</feature>
<dbReference type="CDD" id="cd00063">
    <property type="entry name" value="FN3"/>
    <property type="match status" value="1"/>
</dbReference>
<protein>
    <submittedName>
        <fullName evidence="8">Fibronectin type III domain protein</fullName>
        <ecNumber evidence="8">3.2.1.35</ecNumber>
    </submittedName>
</protein>
<feature type="region of interest" description="Disordered" evidence="2">
    <location>
        <begin position="58"/>
        <end position="139"/>
    </location>
</feature>
<evidence type="ECO:0000259" key="4">
    <source>
        <dbReference type="PROSITE" id="PS50222"/>
    </source>
</evidence>
<dbReference type="InterPro" id="IPR016134">
    <property type="entry name" value="Dockerin_dom"/>
</dbReference>
<dbReference type="Gene3D" id="2.60.40.10">
    <property type="entry name" value="Immunoglobulins"/>
    <property type="match status" value="2"/>
</dbReference>
<dbReference type="InterPro" id="IPR013783">
    <property type="entry name" value="Ig-like_fold"/>
</dbReference>
<feature type="compositionally biased region" description="Low complexity" evidence="2">
    <location>
        <begin position="106"/>
        <end position="118"/>
    </location>
</feature>
<evidence type="ECO:0000259" key="6">
    <source>
        <dbReference type="PROSITE" id="PS51723"/>
    </source>
</evidence>
<evidence type="ECO:0000259" key="5">
    <source>
        <dbReference type="PROSITE" id="PS50853"/>
    </source>
</evidence>
<name>A0A174FJT1_9CLOT</name>
<feature type="domain" description="Fibronectin type-III" evidence="5">
    <location>
        <begin position="649"/>
        <end position="760"/>
    </location>
</feature>
<evidence type="ECO:0000259" key="3">
    <source>
        <dbReference type="PROSITE" id="PS50022"/>
    </source>
</evidence>
<dbReference type="InterPro" id="IPR000421">
    <property type="entry name" value="FA58C"/>
</dbReference>
<feature type="domain" description="Peptidase M60" evidence="6">
    <location>
        <begin position="1025"/>
        <end position="1409"/>
    </location>
</feature>
<dbReference type="CDD" id="cd14254">
    <property type="entry name" value="Dockerin_II"/>
    <property type="match status" value="1"/>
</dbReference>
<dbReference type="Pfam" id="PF00041">
    <property type="entry name" value="fn3"/>
    <property type="match status" value="1"/>
</dbReference>
<dbReference type="PROSITE" id="PS50853">
    <property type="entry name" value="FN3"/>
    <property type="match status" value="2"/>
</dbReference>
<evidence type="ECO:0000256" key="2">
    <source>
        <dbReference type="SAM" id="MobiDB-lite"/>
    </source>
</evidence>
<feature type="domain" description="Fibronectin type-III" evidence="5">
    <location>
        <begin position="520"/>
        <end position="613"/>
    </location>
</feature>
<feature type="compositionally biased region" description="Acidic residues" evidence="2">
    <location>
        <begin position="76"/>
        <end position="85"/>
    </location>
</feature>
<dbReference type="SMART" id="SM01276">
    <property type="entry name" value="M60-like"/>
    <property type="match status" value="1"/>
</dbReference>
<dbReference type="PROSITE" id="PS50222">
    <property type="entry name" value="EF_HAND_2"/>
    <property type="match status" value="2"/>
</dbReference>
<dbReference type="InterPro" id="IPR003961">
    <property type="entry name" value="FN3_dom"/>
</dbReference>
<dbReference type="Gene3D" id="2.60.120.260">
    <property type="entry name" value="Galactose-binding domain-like"/>
    <property type="match status" value="2"/>
</dbReference>
<dbReference type="InterPro" id="IPR036439">
    <property type="entry name" value="Dockerin_dom_sf"/>
</dbReference>
<dbReference type="PROSITE" id="PS51723">
    <property type="entry name" value="PEPTIDASE_M60"/>
    <property type="match status" value="1"/>
</dbReference>
<dbReference type="SMART" id="SM00060">
    <property type="entry name" value="FN3"/>
    <property type="match status" value="2"/>
</dbReference>
<dbReference type="InterPro" id="IPR031161">
    <property type="entry name" value="Peptidase_M60_dom"/>
</dbReference>
<feature type="domain" description="F5/8 type C" evidence="3">
    <location>
        <begin position="1632"/>
        <end position="1804"/>
    </location>
</feature>
<dbReference type="InterPro" id="IPR002048">
    <property type="entry name" value="EF_hand_dom"/>
</dbReference>
<gene>
    <name evidence="8" type="primary">nagH</name>
    <name evidence="8" type="ORF">ERS852470_02518</name>
</gene>
<dbReference type="GO" id="GO:0000272">
    <property type="term" value="P:polysaccharide catabolic process"/>
    <property type="evidence" value="ECO:0007669"/>
    <property type="project" value="InterPro"/>
</dbReference>
<dbReference type="GO" id="GO:0005509">
    <property type="term" value="F:calcium ion binding"/>
    <property type="evidence" value="ECO:0007669"/>
    <property type="project" value="InterPro"/>
</dbReference>
<evidence type="ECO:0000313" key="8">
    <source>
        <dbReference type="EMBL" id="CUO49777.1"/>
    </source>
</evidence>
<dbReference type="Gene3D" id="1.10.390.30">
    <property type="entry name" value="Peptidase M60, enhancin-like domain 3"/>
    <property type="match status" value="1"/>
</dbReference>
<proteinExistence type="predicted"/>
<dbReference type="Pfam" id="PF00404">
    <property type="entry name" value="Dockerin_1"/>
    <property type="match status" value="1"/>
</dbReference>
<dbReference type="InterPro" id="IPR018247">
    <property type="entry name" value="EF_Hand_1_Ca_BS"/>
</dbReference>
<dbReference type="EMBL" id="CYZV01000027">
    <property type="protein sequence ID" value="CUO49777.1"/>
    <property type="molecule type" value="Genomic_DNA"/>
</dbReference>
<keyword evidence="1 8" id="KW-0326">Glycosidase</keyword>
<dbReference type="SUPFAM" id="SSF49785">
    <property type="entry name" value="Galactose-binding domain-like"/>
    <property type="match status" value="1"/>
</dbReference>
<sequence length="1990" mass="220810">MKKIVSCTIATALATTNLTTVSADTIKSVTKIDDSINANINEEANSSVDVTIEDIEKIEGSSEEGMVTENNNDSTDLGDEVVETEGTEKETTSNNEADEMMNEGILNSEQSSELNSEASEVDSKESEQQELSKSNDSTYLQSAKRYGKLEFDMNFAMPISNTDSMKLKISKENQEIGVITDLSVEEGTFSNGATYKIETLNSKKLPLESGDNDIYFLHITIEKLELGTYSAEITAESYVDTTVENIEIMDFSKRVILGNSSNEALKYNGVFLAGDVNGDGKIDMGDYELIFENIGSSYNSKYDVNKDGKIDIADLTYVNENIGLSQGQVVIENTDAILDVNNVNVDESKFKLEFGDNLKDIFLDNEKSIGIAKNDGQAPSKESPLVIDIDLSSAMRKNGLARTGNGNEAVEMEKIVLKAPENSINANAGMPEAGSITYTDENGVQQTIEFNSNSSDVSTASVYSRSVDGDIVIDLGTQVAVKQISINVTANRGNKNISEIAKIEFLNNVYKEVPAPNMNIPTIKTLETSTKLHDERITISWEAQPNVTSYEVMYQKLDANGKVVSTKKLQTNETNINILDKDIKPYDLYRVSIQSLNGEWSSGYLSEDDVPSAFDGKADNVDADFNPIDSYYNGDKGSVSEIQVVPLNSPEPPRNLTTEQGYKSFTVSWEEHSEARDFDIYYRKIGDENKNWIKANDNNKEVAEGSQDITNPDKSKLVRSHSYTVNGLEDNVSYEVRLTATNHLGTSEMSKTYIASTTSVNPPVMQEYKLINRPTDENEIGTTHIIDVRNKLDADGWATQDDYLHYDSEYALVDGDFTTEWKVDNWDTGASYGADRGSEITFDDTYTIGSIGIGQTLEKGNYMGLYKVKVTYWDENGDKQVVYTESITEKSSNGHNYYIVKLQEPITTNKIKVDTSGYGGSIQRISELKFYEYDSLADDIKDLYEDDLRLVLKDTVTQDMLDELAERLNTPDPICGEYHPEKSVLEKELDIAQKLFNDKEVSEKITTLDASIRTDNEGPSLGMENSYQSLGSVARPSVDDDGTAKQIAVYMGSSDPNTKVDIVFLQNYGQPGEYISKVYTISPGRTEITIPTIISADVEKGGQVMARVTQGSTTANVQIRLSGVTEIPHLNVNNLINDDSKESEVKDKIRTYISELRTYMSDIKTLYPTQVSDKDKINNIYLYDEQTSPLNTTDIEGDRFTLTLPASEILRGIESGLEGDTEAQVNRVYDALLAWEQEVQVGFAKKGVFEEVQDFNGNGQIDEEDQAYFKKHRAPLTRLNIKYQRMMMGAAAYASSHHIGVGFGSAQYIQGVPYKFDDAGNVINASEAHLYGGLIGHEMGHCMDIGDRLYPETSNNLMTAITGTMLDEDSPYASAMKDLYKKVTSNTIGLSTDRTVVVNMLWQPYLAYEDDSTYKMLFTDNDADLSNDSFYAKLNRAYREMTEEERADGDRDQWLIRMTSKVAEKDLTDFYEAHGIVANATTLKYVSQFPKETRKIQYINDEARRRRMEGTADMEAGTTLSASFGVDSKGNQIVSGSYVNDKNVTINLSVDKSNDNILGYEIYRNGKPCGFIERDKASADTVYTDVVDNMNNRVVTYSAVAYDYNLNPTNTVELGTVKVRHDGGVAKSSTILTTNTISVDEGHNDIHSCNENEDLKLALDDDNTTAYEGRMLTKDEFNSSVHLTEMNPNNDPYVVLDTTEMKTLVGIKYTAPVQTSGFIFKKQSVVSTALKKYKIEVSKDGSNWTTVKEGTLDLTADNPTATIYFDKEGVTGGNQLNSYNARYVKVTALGTKSISAAELEVLTPPGDNIEIGVSDDNINYKNGIGILKDKFVYQVDNPDTAENEEKSIPAGSIVITGEYRGNPAFNVPLVLNQNEEHIADKYNGILMAEIPDNGDLEEISEGNWIYWVEPQDAANFMTDNTEIFAELYRTDSADALTGGQRLVSDTFKIAVPDKLPEIVLSSGTTTTRSKSNVKTFEIKENVIEKITETR</sequence>
<dbReference type="InterPro" id="IPR042279">
    <property type="entry name" value="Pep_M60_3"/>
</dbReference>
<dbReference type="Pfam" id="PF13402">
    <property type="entry name" value="Peptidase_M60"/>
    <property type="match status" value="1"/>
</dbReference>
<evidence type="ECO:0000259" key="7">
    <source>
        <dbReference type="PROSITE" id="PS51766"/>
    </source>
</evidence>
<dbReference type="InterPro" id="IPR002105">
    <property type="entry name" value="Dockerin_1_rpt"/>
</dbReference>
<keyword evidence="8" id="KW-0378">Hydrolase</keyword>
<dbReference type="STRING" id="84024.ERS852471_01586"/>
<dbReference type="PROSITE" id="PS51766">
    <property type="entry name" value="DOCKERIN"/>
    <property type="match status" value="1"/>
</dbReference>
<feature type="region of interest" description="Disordered" evidence="2">
    <location>
        <begin position="1012"/>
        <end position="1038"/>
    </location>
</feature>
<dbReference type="PROSITE" id="PS50022">
    <property type="entry name" value="FA58C_3"/>
    <property type="match status" value="1"/>
</dbReference>
<evidence type="ECO:0000256" key="1">
    <source>
        <dbReference type="ARBA" id="ARBA00023295"/>
    </source>
</evidence>
<dbReference type="PROSITE" id="PS00018">
    <property type="entry name" value="EF_HAND_1"/>
    <property type="match status" value="2"/>
</dbReference>
<dbReference type="RefSeq" id="WP_055277249.1">
    <property type="nucleotide sequence ID" value="NZ_CYZV01000027.1"/>
</dbReference>
<accession>A0A174FJT1</accession>
<dbReference type="Gene3D" id="1.10.1330.10">
    <property type="entry name" value="Dockerin domain"/>
    <property type="match status" value="1"/>
</dbReference>
<evidence type="ECO:0000313" key="9">
    <source>
        <dbReference type="Proteomes" id="UP000095558"/>
    </source>
</evidence>
<dbReference type="Proteomes" id="UP000095558">
    <property type="component" value="Unassembled WGS sequence"/>
</dbReference>
<dbReference type="SUPFAM" id="SSF63446">
    <property type="entry name" value="Type I dockerin domain"/>
    <property type="match status" value="1"/>
</dbReference>
<organism evidence="8 9">
    <name type="scientific">Clostridium disporicum</name>
    <dbReference type="NCBI Taxonomy" id="84024"/>
    <lineage>
        <taxon>Bacteria</taxon>
        <taxon>Bacillati</taxon>
        <taxon>Bacillota</taxon>
        <taxon>Clostridia</taxon>
        <taxon>Eubacteriales</taxon>
        <taxon>Clostridiaceae</taxon>
        <taxon>Clostridium</taxon>
    </lineage>
</organism>
<dbReference type="InterPro" id="IPR008979">
    <property type="entry name" value="Galactose-bd-like_sf"/>
</dbReference>